<sequence>MEAKSEVTIKFTGGLPQANPAPNKKVEVNITDQNGVNFSVLLNAKSWRKAESNAQAFTDWVGAISGKLGQASDGGFTIEGAGVQIFERKPKEQKEPQAVASN</sequence>
<reference evidence="1 2" key="1">
    <citation type="submission" date="2017-06" db="EMBL/GenBank/DDBJ databases">
        <title>Genome sequencing of cyanobaciteial culture collection at National Institute for Environmental Studies (NIES).</title>
        <authorList>
            <person name="Hirose Y."/>
            <person name="Shimura Y."/>
            <person name="Fujisawa T."/>
            <person name="Nakamura Y."/>
            <person name="Kawachi M."/>
        </authorList>
    </citation>
    <scope>NUCLEOTIDE SEQUENCE [LARGE SCALE GENOMIC DNA]</scope>
    <source>
        <strain evidence="1 2">NIES-267</strain>
        <plasmid evidence="2">Plasmid3 dna</plasmid>
    </source>
</reference>
<dbReference type="OrthoDB" id="462798at2"/>
<name>A0A1Z4M391_9CYAN</name>
<dbReference type="Proteomes" id="UP000218418">
    <property type="component" value="Plasmid plasmid3"/>
</dbReference>
<keyword evidence="2" id="KW-1185">Reference proteome</keyword>
<gene>
    <name evidence="1" type="ORF">NIES267_74740</name>
</gene>
<dbReference type="EMBL" id="AP018230">
    <property type="protein sequence ID" value="BAY87950.1"/>
    <property type="molecule type" value="Genomic_DNA"/>
</dbReference>
<keyword evidence="1" id="KW-0614">Plasmid</keyword>
<geneLocation type="plasmid" evidence="2">
    <name>Plasmid3 dna</name>
</geneLocation>
<evidence type="ECO:0000313" key="2">
    <source>
        <dbReference type="Proteomes" id="UP000218418"/>
    </source>
</evidence>
<accession>A0A1Z4M391</accession>
<evidence type="ECO:0000313" key="1">
    <source>
        <dbReference type="EMBL" id="BAY87950.1"/>
    </source>
</evidence>
<proteinExistence type="predicted"/>
<protein>
    <recommendedName>
        <fullName evidence="3">Fertility inhibition FinO-like protein</fullName>
    </recommendedName>
</protein>
<organism evidence="1 2">
    <name type="scientific">Calothrix parasitica NIES-267</name>
    <dbReference type="NCBI Taxonomy" id="1973488"/>
    <lineage>
        <taxon>Bacteria</taxon>
        <taxon>Bacillati</taxon>
        <taxon>Cyanobacteriota</taxon>
        <taxon>Cyanophyceae</taxon>
        <taxon>Nostocales</taxon>
        <taxon>Calotrichaceae</taxon>
        <taxon>Calothrix</taxon>
    </lineage>
</organism>
<evidence type="ECO:0008006" key="3">
    <source>
        <dbReference type="Google" id="ProtNLM"/>
    </source>
</evidence>
<dbReference type="AlphaFoldDB" id="A0A1Z4M391"/>